<sequence length="152" mass="16286">MNKAGLLALGLLLPAVLQAGGLQVENAWSRAMPPNINTGAVYLRLCNAGALPRAVIRMTTPVAARAELHQHVERAGVLSMQEVAELRLEPGECRQLRPGGDHLMLFGIGRPLQAGGSYPLTLELDDGTLLHLDFRVLGPGQRPGSNRQSEPD</sequence>
<evidence type="ECO:0000256" key="1">
    <source>
        <dbReference type="SAM" id="SignalP"/>
    </source>
</evidence>
<organism evidence="2 3">
    <name type="scientific">Halopseudomonas yangmingensis</name>
    <dbReference type="NCBI Taxonomy" id="1720063"/>
    <lineage>
        <taxon>Bacteria</taxon>
        <taxon>Pseudomonadati</taxon>
        <taxon>Pseudomonadota</taxon>
        <taxon>Gammaproteobacteria</taxon>
        <taxon>Pseudomonadales</taxon>
        <taxon>Pseudomonadaceae</taxon>
        <taxon>Halopseudomonas</taxon>
    </lineage>
</organism>
<dbReference type="InterPro" id="IPR007410">
    <property type="entry name" value="LpqE-like"/>
</dbReference>
<evidence type="ECO:0000313" key="3">
    <source>
        <dbReference type="Proteomes" id="UP000243629"/>
    </source>
</evidence>
<keyword evidence="1" id="KW-0732">Signal</keyword>
<dbReference type="PANTHER" id="PTHR36302:SF1">
    <property type="entry name" value="COPPER CHAPERONE PCU(A)C"/>
    <property type="match status" value="1"/>
</dbReference>
<dbReference type="Gene3D" id="2.60.40.1890">
    <property type="entry name" value="PCu(A)C copper chaperone"/>
    <property type="match status" value="1"/>
</dbReference>
<evidence type="ECO:0000313" key="2">
    <source>
        <dbReference type="EMBL" id="SFM40632.1"/>
    </source>
</evidence>
<dbReference type="InterPro" id="IPR058248">
    <property type="entry name" value="Lxx211020-like"/>
</dbReference>
<dbReference type="Pfam" id="PF04314">
    <property type="entry name" value="PCuAC"/>
    <property type="match status" value="1"/>
</dbReference>
<dbReference type="InterPro" id="IPR036182">
    <property type="entry name" value="PCuAC_sf"/>
</dbReference>
<name>A0A1I4QKK3_9GAMM</name>
<protein>
    <recommendedName>
        <fullName evidence="4">Copper(I)-binding protein</fullName>
    </recommendedName>
</protein>
<accession>A0A1I4QKK3</accession>
<proteinExistence type="predicted"/>
<evidence type="ECO:0008006" key="4">
    <source>
        <dbReference type="Google" id="ProtNLM"/>
    </source>
</evidence>
<dbReference type="EMBL" id="FOUI01000004">
    <property type="protein sequence ID" value="SFM40632.1"/>
    <property type="molecule type" value="Genomic_DNA"/>
</dbReference>
<dbReference type="STRING" id="1720063.SAMN05216217_104213"/>
<dbReference type="PANTHER" id="PTHR36302">
    <property type="entry name" value="BLR7088 PROTEIN"/>
    <property type="match status" value="1"/>
</dbReference>
<dbReference type="AlphaFoldDB" id="A0A1I4QKK3"/>
<gene>
    <name evidence="2" type="ORF">SAMN05216217_104213</name>
</gene>
<feature type="signal peptide" evidence="1">
    <location>
        <begin position="1"/>
        <end position="19"/>
    </location>
</feature>
<feature type="chain" id="PRO_5017389111" description="Copper(I)-binding protein" evidence="1">
    <location>
        <begin position="20"/>
        <end position="152"/>
    </location>
</feature>
<keyword evidence="3" id="KW-1185">Reference proteome</keyword>
<reference evidence="3" key="1">
    <citation type="submission" date="2016-10" db="EMBL/GenBank/DDBJ databases">
        <authorList>
            <person name="Varghese N."/>
            <person name="Submissions S."/>
        </authorList>
    </citation>
    <scope>NUCLEOTIDE SEQUENCE [LARGE SCALE GENOMIC DNA]</scope>
    <source>
        <strain evidence="3">DSM 24213</strain>
    </source>
</reference>
<dbReference type="SUPFAM" id="SSF110087">
    <property type="entry name" value="DR1885-like metal-binding protein"/>
    <property type="match status" value="1"/>
</dbReference>
<dbReference type="Proteomes" id="UP000243629">
    <property type="component" value="Unassembled WGS sequence"/>
</dbReference>